<dbReference type="eggNOG" id="KOG2504">
    <property type="taxonomic scope" value="Eukaryota"/>
</dbReference>
<reference evidence="5" key="1">
    <citation type="journal article" date="2014" name="PLoS Genet.">
        <title>Signature Gene Expression Reveals Novel Clues to the Molecular Mechanisms of Dimorphic Transition in Penicillium marneffei.</title>
        <authorList>
            <person name="Yang E."/>
            <person name="Wang G."/>
            <person name="Cai J."/>
            <person name="Woo P.C."/>
            <person name="Lau S.K."/>
            <person name="Yuen K.-Y."/>
            <person name="Chow W.-N."/>
            <person name="Lin X."/>
        </authorList>
    </citation>
    <scope>NUCLEOTIDE SEQUENCE [LARGE SCALE GENOMIC DNA]</scope>
    <source>
        <strain evidence="5">PM1</strain>
    </source>
</reference>
<sequence>MGNNTEMDLEKAEVQVDSRQQDELNINQHDNYEKDKQRSPSPTPSAYTTSDNDNELQPTISRSTGRAQDNPAPSIIARTLTLVRTRESSQYMSPPPDGGILAWSQIILAHFVIVNTWGYVNAFGVFQSYYTTQLQELPSTISWIGSVQTFLVFFIGTFSGRATDAGYFKFTWSCGMVIAVLSLFLTSLCHEYWQIFLSQGLMSGIGCGLMFCPTIALLPTYFEKHRALALAGAAAGSATGGLIIPIMVKSLLPKIGFAWTLRCLGFFSLATLLPGLFFLRQRLPPRATGPIVEWEAFREVPYLCFAFGMFFVILGLYVGFFYVSSFARDALGASVSASTDLLIVMSAVGLPSRIIPGILSDAFTGPLNLLIPLAFCTAITAYGWAGVSSIPGLYVWAVIYGITTAGVQGLFPVALSSLTDDLKKTGVRMGMVLTIVSFGALTGSPIAGALVQADQNRGPGEYLYMQVFMGSVILFGCGLVTVARITRFGFKAVKG</sequence>
<feature type="transmembrane region" description="Helical" evidence="4">
    <location>
        <begin position="100"/>
        <end position="120"/>
    </location>
</feature>
<dbReference type="EMBL" id="JPOX01000009">
    <property type="protein sequence ID" value="KFX49367.1"/>
    <property type="molecule type" value="Genomic_DNA"/>
</dbReference>
<keyword evidence="4" id="KW-0472">Membrane</keyword>
<evidence type="ECO:0000256" key="4">
    <source>
        <dbReference type="SAM" id="Phobius"/>
    </source>
</evidence>
<name>A0A093V9Y6_TALMA</name>
<feature type="transmembrane region" description="Helical" evidence="4">
    <location>
        <begin position="463"/>
        <end position="485"/>
    </location>
</feature>
<dbReference type="PANTHER" id="PTHR11360:SF130">
    <property type="entry name" value="MAJOR FACILITATOR SUPERFAMILY (MFS) PROFILE DOMAIN-CONTAINING PROTEIN-RELATED"/>
    <property type="match status" value="1"/>
</dbReference>
<comment type="caution">
    <text evidence="5">The sequence shown here is derived from an EMBL/GenBank/DDBJ whole genome shotgun (WGS) entry which is preliminary data.</text>
</comment>
<dbReference type="HOGENOM" id="CLU_001265_1_1_1"/>
<dbReference type="GO" id="GO:0016020">
    <property type="term" value="C:membrane"/>
    <property type="evidence" value="ECO:0007669"/>
    <property type="project" value="UniProtKB-SubCell"/>
</dbReference>
<comment type="similarity">
    <text evidence="2">Belongs to the major facilitator superfamily. Monocarboxylate porter (TC 2.A.1.13) family.</text>
</comment>
<feature type="region of interest" description="Disordered" evidence="3">
    <location>
        <begin position="1"/>
        <end position="71"/>
    </location>
</feature>
<accession>A0A093V9Y6</accession>
<keyword evidence="4" id="KW-0812">Transmembrane</keyword>
<evidence type="ECO:0000256" key="2">
    <source>
        <dbReference type="ARBA" id="ARBA00006727"/>
    </source>
</evidence>
<feature type="transmembrane region" description="Helical" evidence="4">
    <location>
        <begin position="228"/>
        <end position="247"/>
    </location>
</feature>
<protein>
    <submittedName>
        <fullName evidence="5">Riboflavin transporter MCH5</fullName>
    </submittedName>
</protein>
<dbReference type="Pfam" id="PF07690">
    <property type="entry name" value="MFS_1"/>
    <property type="match status" value="1"/>
</dbReference>
<feature type="transmembrane region" description="Helical" evidence="4">
    <location>
        <begin position="300"/>
        <end position="323"/>
    </location>
</feature>
<organism evidence="5">
    <name type="scientific">Talaromyces marneffei PM1</name>
    <dbReference type="NCBI Taxonomy" id="1077442"/>
    <lineage>
        <taxon>Eukaryota</taxon>
        <taxon>Fungi</taxon>
        <taxon>Dikarya</taxon>
        <taxon>Ascomycota</taxon>
        <taxon>Pezizomycotina</taxon>
        <taxon>Eurotiomycetes</taxon>
        <taxon>Eurotiomycetidae</taxon>
        <taxon>Eurotiales</taxon>
        <taxon>Trichocomaceae</taxon>
        <taxon>Talaromyces</taxon>
        <taxon>Talaromyces sect. Talaromyces</taxon>
    </lineage>
</organism>
<dbReference type="PANTHER" id="PTHR11360">
    <property type="entry name" value="MONOCARBOXYLATE TRANSPORTER"/>
    <property type="match status" value="1"/>
</dbReference>
<dbReference type="SUPFAM" id="SSF103473">
    <property type="entry name" value="MFS general substrate transporter"/>
    <property type="match status" value="1"/>
</dbReference>
<feature type="compositionally biased region" description="Polar residues" evidence="3">
    <location>
        <begin position="55"/>
        <end position="67"/>
    </location>
</feature>
<feature type="transmembrane region" description="Helical" evidence="4">
    <location>
        <begin position="367"/>
        <end position="387"/>
    </location>
</feature>
<feature type="compositionally biased region" description="Basic and acidic residues" evidence="3">
    <location>
        <begin position="8"/>
        <end position="22"/>
    </location>
</feature>
<feature type="transmembrane region" description="Helical" evidence="4">
    <location>
        <begin position="430"/>
        <end position="451"/>
    </location>
</feature>
<dbReference type="AlphaFoldDB" id="A0A093V9Y6"/>
<evidence type="ECO:0000256" key="3">
    <source>
        <dbReference type="SAM" id="MobiDB-lite"/>
    </source>
</evidence>
<evidence type="ECO:0000256" key="1">
    <source>
        <dbReference type="ARBA" id="ARBA00004141"/>
    </source>
</evidence>
<dbReference type="Gene3D" id="1.20.1250.20">
    <property type="entry name" value="MFS general substrate transporter like domains"/>
    <property type="match status" value="2"/>
</dbReference>
<feature type="transmembrane region" description="Helical" evidence="4">
    <location>
        <begin position="170"/>
        <end position="188"/>
    </location>
</feature>
<gene>
    <name evidence="5" type="ORF">GQ26_0090400</name>
</gene>
<dbReference type="InterPro" id="IPR050327">
    <property type="entry name" value="Proton-linked_MCT"/>
</dbReference>
<comment type="subcellular location">
    <subcellularLocation>
        <location evidence="1">Membrane</location>
        <topology evidence="1">Multi-pass membrane protein</topology>
    </subcellularLocation>
</comment>
<keyword evidence="4" id="KW-1133">Transmembrane helix</keyword>
<dbReference type="InterPro" id="IPR011701">
    <property type="entry name" value="MFS"/>
</dbReference>
<feature type="transmembrane region" description="Helical" evidence="4">
    <location>
        <begin position="259"/>
        <end position="279"/>
    </location>
</feature>
<feature type="transmembrane region" description="Helical" evidence="4">
    <location>
        <begin position="335"/>
        <end position="355"/>
    </location>
</feature>
<feature type="transmembrane region" description="Helical" evidence="4">
    <location>
        <begin position="200"/>
        <end position="221"/>
    </location>
</feature>
<dbReference type="GO" id="GO:0022857">
    <property type="term" value="F:transmembrane transporter activity"/>
    <property type="evidence" value="ECO:0007669"/>
    <property type="project" value="InterPro"/>
</dbReference>
<evidence type="ECO:0000313" key="5">
    <source>
        <dbReference type="EMBL" id="KFX49367.1"/>
    </source>
</evidence>
<proteinExistence type="inferred from homology"/>
<feature type="transmembrane region" description="Helical" evidence="4">
    <location>
        <begin position="140"/>
        <end position="158"/>
    </location>
</feature>
<dbReference type="InterPro" id="IPR036259">
    <property type="entry name" value="MFS_trans_sf"/>
</dbReference>
<feature type="transmembrane region" description="Helical" evidence="4">
    <location>
        <begin position="393"/>
        <end position="418"/>
    </location>
</feature>